<evidence type="ECO:0000256" key="1">
    <source>
        <dbReference type="SAM" id="Phobius"/>
    </source>
</evidence>
<name>A0A1Y1V9H8_9FUNG</name>
<comment type="caution">
    <text evidence="2">The sequence shown here is derived from an EMBL/GenBank/DDBJ whole genome shotgun (WGS) entry which is preliminary data.</text>
</comment>
<reference evidence="2 3" key="1">
    <citation type="submission" date="2016-08" db="EMBL/GenBank/DDBJ databases">
        <title>Genomes of anaerobic fungi encode conserved fungal cellulosomes for biomass hydrolysis.</title>
        <authorList>
            <consortium name="DOE Joint Genome Institute"/>
            <person name="Haitjema C.H."/>
            <person name="Gilmore S.P."/>
            <person name="Henske J.K."/>
            <person name="Solomon K.V."/>
            <person name="De Groot R."/>
            <person name="Kuo A."/>
            <person name="Mondo S.J."/>
            <person name="Salamov A.A."/>
            <person name="Labutti K."/>
            <person name="Zhao Z."/>
            <person name="Chiniquy J."/>
            <person name="Barry K."/>
            <person name="Brewer H.M."/>
            <person name="Purvine S.O."/>
            <person name="Wright A.T."/>
            <person name="Boxma B."/>
            <person name="Van Alen T."/>
            <person name="Hackstein J.H."/>
            <person name="Baker S.E."/>
            <person name="Grigoriev I.V."/>
            <person name="O'Malley M.A."/>
        </authorList>
    </citation>
    <scope>NUCLEOTIDE SEQUENCE [LARGE SCALE GENOMIC DNA]</scope>
    <source>
        <strain evidence="3">finn</strain>
    </source>
</reference>
<dbReference type="AlphaFoldDB" id="A0A1Y1V9H8"/>
<gene>
    <name evidence="2" type="ORF">BCR36DRAFT_289100</name>
</gene>
<dbReference type="Gene3D" id="3.40.190.10">
    <property type="entry name" value="Periplasmic binding protein-like II"/>
    <property type="match status" value="2"/>
</dbReference>
<keyword evidence="1" id="KW-0472">Membrane</keyword>
<proteinExistence type="predicted"/>
<keyword evidence="3" id="KW-1185">Reference proteome</keyword>
<dbReference type="SUPFAM" id="SSF53850">
    <property type="entry name" value="Periplasmic binding protein-like II"/>
    <property type="match status" value="1"/>
</dbReference>
<organism evidence="2 3">
    <name type="scientific">Piromyces finnis</name>
    <dbReference type="NCBI Taxonomy" id="1754191"/>
    <lineage>
        <taxon>Eukaryota</taxon>
        <taxon>Fungi</taxon>
        <taxon>Fungi incertae sedis</taxon>
        <taxon>Chytridiomycota</taxon>
        <taxon>Chytridiomycota incertae sedis</taxon>
        <taxon>Neocallimastigomycetes</taxon>
        <taxon>Neocallimastigales</taxon>
        <taxon>Neocallimastigaceae</taxon>
        <taxon>Piromyces</taxon>
    </lineage>
</organism>
<feature type="transmembrane region" description="Helical" evidence="1">
    <location>
        <begin position="309"/>
        <end position="326"/>
    </location>
</feature>
<keyword evidence="1" id="KW-1133">Transmembrane helix</keyword>
<dbReference type="EMBL" id="MCFH01000020">
    <property type="protein sequence ID" value="ORX50630.1"/>
    <property type="molecule type" value="Genomic_DNA"/>
</dbReference>
<reference evidence="2 3" key="2">
    <citation type="submission" date="2016-08" db="EMBL/GenBank/DDBJ databases">
        <title>Pervasive Adenine N6-methylation of Active Genes in Fungi.</title>
        <authorList>
            <consortium name="DOE Joint Genome Institute"/>
            <person name="Mondo S.J."/>
            <person name="Dannebaum R.O."/>
            <person name="Kuo R.C."/>
            <person name="Labutti K."/>
            <person name="Haridas S."/>
            <person name="Kuo A."/>
            <person name="Salamov A."/>
            <person name="Ahrendt S.R."/>
            <person name="Lipzen A."/>
            <person name="Sullivan W."/>
            <person name="Andreopoulos W.B."/>
            <person name="Clum A."/>
            <person name="Lindquist E."/>
            <person name="Daum C."/>
            <person name="Ramamoorthy G.K."/>
            <person name="Gryganskyi A."/>
            <person name="Culley D."/>
            <person name="Magnuson J.K."/>
            <person name="James T.Y."/>
            <person name="O'Malley M.A."/>
            <person name="Stajich J.E."/>
            <person name="Spatafora J.W."/>
            <person name="Visel A."/>
            <person name="Grigoriev I.V."/>
        </authorList>
    </citation>
    <scope>NUCLEOTIDE SEQUENCE [LARGE SCALE GENOMIC DNA]</scope>
    <source>
        <strain evidence="3">finn</strain>
    </source>
</reference>
<dbReference type="InterPro" id="IPR006059">
    <property type="entry name" value="SBP"/>
</dbReference>
<dbReference type="Proteomes" id="UP000193719">
    <property type="component" value="Unassembled WGS sequence"/>
</dbReference>
<feature type="non-terminal residue" evidence="2">
    <location>
        <position position="1"/>
    </location>
</feature>
<evidence type="ECO:0008006" key="4">
    <source>
        <dbReference type="Google" id="ProtNLM"/>
    </source>
</evidence>
<sequence>PISVSYSVLYSHRELLKKYNKKPPKTWHELIETSNFILEEEKKINNTQLRAYNGLFNDNWNAKSFYEFIYSCRDTKNSPFPDIKSNSMKRSYEMIKKLMKDISSDEEFKSNDDYTITELLLGTSIFLKFWILAEPYNSRVMSNYDISILPGYFKGVSTSSYSGFNMGININIKDKEKINAAVELIKYSVSKDIQKKLFMDGDSVTAMNYLLDDDEVCKVKDCEMLKSIQLIKNKKIDMNLFPDYDEKFYSISKKYLYENVSLEDTINHLDDISRIYYITLDTSESYIGLIIFLFRENFSPFFKFLPSDLWILVIMGIVITLCVPVTDIGQITITKCQIQILLLSMGVINYHYVLDTNESSDDIDELSFTKTNEIGNISKLNV</sequence>
<protein>
    <recommendedName>
        <fullName evidence="4">Periplasmic binding protein-like II</fullName>
    </recommendedName>
</protein>
<evidence type="ECO:0000313" key="3">
    <source>
        <dbReference type="Proteomes" id="UP000193719"/>
    </source>
</evidence>
<accession>A0A1Y1V9H8</accession>
<dbReference type="Pfam" id="PF13416">
    <property type="entry name" value="SBP_bac_8"/>
    <property type="match status" value="1"/>
</dbReference>
<evidence type="ECO:0000313" key="2">
    <source>
        <dbReference type="EMBL" id="ORX50630.1"/>
    </source>
</evidence>
<keyword evidence="1" id="KW-0812">Transmembrane</keyword>
<dbReference type="OrthoDB" id="10410423at2759"/>